<keyword evidence="2 5" id="KW-0812">Transmembrane</keyword>
<keyword evidence="3 5" id="KW-1133">Transmembrane helix</keyword>
<dbReference type="RefSeq" id="WP_188245139.1">
    <property type="nucleotide sequence ID" value="NZ_JABTCF010000014.1"/>
</dbReference>
<dbReference type="InterPro" id="IPR051533">
    <property type="entry name" value="WaaL-like"/>
</dbReference>
<evidence type="ECO:0000313" key="8">
    <source>
        <dbReference type="Proteomes" id="UP001166021"/>
    </source>
</evidence>
<evidence type="ECO:0000256" key="3">
    <source>
        <dbReference type="ARBA" id="ARBA00022989"/>
    </source>
</evidence>
<name>A0ABR7V4G3_9FLAO</name>
<keyword evidence="7" id="KW-0560">Oxidoreductase</keyword>
<evidence type="ECO:0000256" key="4">
    <source>
        <dbReference type="ARBA" id="ARBA00023136"/>
    </source>
</evidence>
<reference evidence="7" key="1">
    <citation type="submission" date="2020-05" db="EMBL/GenBank/DDBJ databases">
        <title>The draft genome sequence of Maribacter sp. ANRC-HE7.</title>
        <authorList>
            <person name="Mu L."/>
        </authorList>
    </citation>
    <scope>NUCLEOTIDE SEQUENCE</scope>
    <source>
        <strain evidence="7">ANRC-HE7</strain>
    </source>
</reference>
<proteinExistence type="predicted"/>
<feature type="transmembrane region" description="Helical" evidence="5">
    <location>
        <begin position="353"/>
        <end position="384"/>
    </location>
</feature>
<feature type="transmembrane region" description="Helical" evidence="5">
    <location>
        <begin position="67"/>
        <end position="86"/>
    </location>
</feature>
<feature type="transmembrane region" description="Helical" evidence="5">
    <location>
        <begin position="188"/>
        <end position="206"/>
    </location>
</feature>
<dbReference type="GO" id="GO:0016874">
    <property type="term" value="F:ligase activity"/>
    <property type="evidence" value="ECO:0007669"/>
    <property type="project" value="UniProtKB-KW"/>
</dbReference>
<keyword evidence="8" id="KW-1185">Reference proteome</keyword>
<dbReference type="PANTHER" id="PTHR37422:SF13">
    <property type="entry name" value="LIPOPOLYSACCHARIDE BIOSYNTHESIS PROTEIN PA4999-RELATED"/>
    <property type="match status" value="1"/>
</dbReference>
<evidence type="ECO:0000313" key="7">
    <source>
        <dbReference type="EMBL" id="MBD0779697.1"/>
    </source>
</evidence>
<feature type="transmembrane region" description="Helical" evidence="5">
    <location>
        <begin position="328"/>
        <end position="346"/>
    </location>
</feature>
<dbReference type="Pfam" id="PF04932">
    <property type="entry name" value="Wzy_C"/>
    <property type="match status" value="1"/>
</dbReference>
<sequence>MELKKSMLNLNLDFLKGLNILSFTLVPISLLIGDKFTLVSLLLFIITTCLQYKSKELLYQIKIVLKNRWTILFSLIYIIQVLRFPYFDSQPDSFFSANDTQLPLLIMPIIVQLFYNKFDSINVNITLETFSYTAVFLGFIYLGYSFYTLGYYDLESVMKTLPNMHIYYGIFLCFSGAYFMFKIIKEGIIFNSVLMIFIIFSLLILIGSRTATFIFLFFSISTAITIATKRKWSGKSIFFTFSILFLIFIFLSTFTPRFLELFNDKGHNPLYIRSILWDCSFRVFKENFLFGIGTRDLTPYLYDCYEEYRFSGKSLNSHNEYLRNGAKYGLFGLLLLLTMFIAPFFHSIKNKNVLYLFFIVMIMCVSFFECIFVRQVGIVFYSYFNSVLFFKRQKQYLITSSLHNR</sequence>
<evidence type="ECO:0000259" key="6">
    <source>
        <dbReference type="Pfam" id="PF04932"/>
    </source>
</evidence>
<feature type="transmembrane region" description="Helical" evidence="5">
    <location>
        <begin position="164"/>
        <end position="181"/>
    </location>
</feature>
<organism evidence="7 8">
    <name type="scientific">Maribacter aquimaris</name>
    <dbReference type="NCBI Taxonomy" id="2737171"/>
    <lineage>
        <taxon>Bacteria</taxon>
        <taxon>Pseudomonadati</taxon>
        <taxon>Bacteroidota</taxon>
        <taxon>Flavobacteriia</taxon>
        <taxon>Flavobacteriales</taxon>
        <taxon>Flavobacteriaceae</taxon>
        <taxon>Maribacter</taxon>
    </lineage>
</organism>
<feature type="transmembrane region" description="Helical" evidence="5">
    <location>
        <begin position="212"/>
        <end position="228"/>
    </location>
</feature>
<dbReference type="Proteomes" id="UP001166021">
    <property type="component" value="Unassembled WGS sequence"/>
</dbReference>
<comment type="subcellular location">
    <subcellularLocation>
        <location evidence="1">Membrane</location>
        <topology evidence="1">Multi-pass membrane protein</topology>
    </subcellularLocation>
</comment>
<protein>
    <submittedName>
        <fullName evidence="7">O-antigen ligase family protein</fullName>
    </submittedName>
</protein>
<dbReference type="PANTHER" id="PTHR37422">
    <property type="entry name" value="TEICHURONIC ACID BIOSYNTHESIS PROTEIN TUAE"/>
    <property type="match status" value="1"/>
</dbReference>
<feature type="transmembrane region" description="Helical" evidence="5">
    <location>
        <begin position="130"/>
        <end position="152"/>
    </location>
</feature>
<dbReference type="EMBL" id="JABTCF010000014">
    <property type="protein sequence ID" value="MBD0779697.1"/>
    <property type="molecule type" value="Genomic_DNA"/>
</dbReference>
<accession>A0ABR7V4G3</accession>
<feature type="domain" description="O-antigen ligase-related" evidence="6">
    <location>
        <begin position="195"/>
        <end position="337"/>
    </location>
</feature>
<feature type="transmembrane region" description="Helical" evidence="5">
    <location>
        <begin position="20"/>
        <end position="46"/>
    </location>
</feature>
<feature type="transmembrane region" description="Helical" evidence="5">
    <location>
        <begin position="101"/>
        <end position="118"/>
    </location>
</feature>
<keyword evidence="7" id="KW-0436">Ligase</keyword>
<evidence type="ECO:0000256" key="2">
    <source>
        <dbReference type="ARBA" id="ARBA00022692"/>
    </source>
</evidence>
<feature type="transmembrane region" description="Helical" evidence="5">
    <location>
        <begin position="237"/>
        <end position="259"/>
    </location>
</feature>
<dbReference type="InterPro" id="IPR007016">
    <property type="entry name" value="O-antigen_ligase-rel_domated"/>
</dbReference>
<gene>
    <name evidence="7" type="ORF">HPE56_17990</name>
</gene>
<keyword evidence="4 5" id="KW-0472">Membrane</keyword>
<evidence type="ECO:0000256" key="1">
    <source>
        <dbReference type="ARBA" id="ARBA00004141"/>
    </source>
</evidence>
<comment type="caution">
    <text evidence="7">The sequence shown here is derived from an EMBL/GenBank/DDBJ whole genome shotgun (WGS) entry which is preliminary data.</text>
</comment>
<evidence type="ECO:0000256" key="5">
    <source>
        <dbReference type="SAM" id="Phobius"/>
    </source>
</evidence>
<dbReference type="GO" id="GO:0016491">
    <property type="term" value="F:oxidoreductase activity"/>
    <property type="evidence" value="ECO:0007669"/>
    <property type="project" value="UniProtKB-KW"/>
</dbReference>